<dbReference type="InterPro" id="IPR005727">
    <property type="entry name" value="Ribosomal_uL22_bac/chlpt-type"/>
</dbReference>
<dbReference type="SUPFAM" id="SSF54843">
    <property type="entry name" value="Ribosomal protein L22"/>
    <property type="match status" value="1"/>
</dbReference>
<keyword evidence="5" id="KW-0687">Ribonucleoprotein</keyword>
<dbReference type="NCBIfam" id="TIGR01044">
    <property type="entry name" value="rplV_bact"/>
    <property type="match status" value="1"/>
</dbReference>
<gene>
    <name evidence="7" type="ORF">UFOPK3772_02266</name>
</gene>
<dbReference type="AlphaFoldDB" id="A0A6J7L4Z0"/>
<comment type="similarity">
    <text evidence="1">Belongs to the universal ribosomal protein uL22 family.</text>
</comment>
<dbReference type="FunFam" id="3.90.470.10:FF:000002">
    <property type="entry name" value="50S ribosomal protein L22"/>
    <property type="match status" value="1"/>
</dbReference>
<keyword evidence="4" id="KW-0689">Ribosomal protein</keyword>
<dbReference type="EMBL" id="CAFBNE010000081">
    <property type="protein sequence ID" value="CAB4961963.1"/>
    <property type="molecule type" value="Genomic_DNA"/>
</dbReference>
<dbReference type="GO" id="GO:0019843">
    <property type="term" value="F:rRNA binding"/>
    <property type="evidence" value="ECO:0007669"/>
    <property type="project" value="UniProtKB-KW"/>
</dbReference>
<feature type="compositionally biased region" description="Low complexity" evidence="6">
    <location>
        <begin position="158"/>
        <end position="172"/>
    </location>
</feature>
<dbReference type="InterPro" id="IPR001063">
    <property type="entry name" value="Ribosomal_uL22"/>
</dbReference>
<dbReference type="CDD" id="cd00336">
    <property type="entry name" value="Ribosomal_L22"/>
    <property type="match status" value="1"/>
</dbReference>
<organism evidence="7">
    <name type="scientific">freshwater metagenome</name>
    <dbReference type="NCBI Taxonomy" id="449393"/>
    <lineage>
        <taxon>unclassified sequences</taxon>
        <taxon>metagenomes</taxon>
        <taxon>ecological metagenomes</taxon>
    </lineage>
</organism>
<dbReference type="HAMAP" id="MF_01331_B">
    <property type="entry name" value="Ribosomal_uL22_B"/>
    <property type="match status" value="1"/>
</dbReference>
<name>A0A6J7L4Z0_9ZZZZ</name>
<dbReference type="PROSITE" id="PS00464">
    <property type="entry name" value="RIBOSOMAL_L22"/>
    <property type="match status" value="1"/>
</dbReference>
<evidence type="ECO:0000256" key="2">
    <source>
        <dbReference type="ARBA" id="ARBA00022730"/>
    </source>
</evidence>
<keyword evidence="2" id="KW-0699">rRNA-binding</keyword>
<feature type="compositionally biased region" description="Basic and acidic residues" evidence="6">
    <location>
        <begin position="181"/>
        <end position="194"/>
    </location>
</feature>
<dbReference type="InterPro" id="IPR018260">
    <property type="entry name" value="Ribosomal_uL22_CS"/>
</dbReference>
<dbReference type="GO" id="GO:0022625">
    <property type="term" value="C:cytosolic large ribosomal subunit"/>
    <property type="evidence" value="ECO:0007669"/>
    <property type="project" value="TreeGrafter"/>
</dbReference>
<feature type="compositionally biased region" description="Low complexity" evidence="6">
    <location>
        <begin position="139"/>
        <end position="151"/>
    </location>
</feature>
<dbReference type="GO" id="GO:0006412">
    <property type="term" value="P:translation"/>
    <property type="evidence" value="ECO:0007669"/>
    <property type="project" value="InterPro"/>
</dbReference>
<evidence type="ECO:0000256" key="1">
    <source>
        <dbReference type="ARBA" id="ARBA00009451"/>
    </source>
</evidence>
<evidence type="ECO:0000256" key="4">
    <source>
        <dbReference type="ARBA" id="ARBA00022980"/>
    </source>
</evidence>
<dbReference type="GO" id="GO:0003735">
    <property type="term" value="F:structural constituent of ribosome"/>
    <property type="evidence" value="ECO:0007669"/>
    <property type="project" value="InterPro"/>
</dbReference>
<feature type="region of interest" description="Disordered" evidence="6">
    <location>
        <begin position="121"/>
        <end position="194"/>
    </location>
</feature>
<keyword evidence="3" id="KW-0694">RNA-binding</keyword>
<dbReference type="PANTHER" id="PTHR13501:SF8">
    <property type="entry name" value="LARGE RIBOSOMAL SUBUNIT PROTEIN UL22M"/>
    <property type="match status" value="1"/>
</dbReference>
<dbReference type="InterPro" id="IPR047867">
    <property type="entry name" value="Ribosomal_uL22_bac/org-type"/>
</dbReference>
<protein>
    <submittedName>
        <fullName evidence="7">Unannotated protein</fullName>
    </submittedName>
</protein>
<evidence type="ECO:0000256" key="6">
    <source>
        <dbReference type="SAM" id="MobiDB-lite"/>
    </source>
</evidence>
<evidence type="ECO:0000256" key="5">
    <source>
        <dbReference type="ARBA" id="ARBA00023274"/>
    </source>
</evidence>
<dbReference type="Gene3D" id="3.90.470.10">
    <property type="entry name" value="Ribosomal protein L22/L17"/>
    <property type="match status" value="1"/>
</dbReference>
<sequence length="194" mass="20284">MEARAQARYVRVTPMKARRVIDLIRGMNAGDAQAVLTFAPQAASEPIGKVLASAIANATNNYAMDARALVVSAAYVDEGPTQKRIRPRAQGRAYRIRKRSSHITVIVSDGREVIEVKPVAKKAPKAAAVPAEKAEVKPAAKAATAKKAAAKSTDGPAAKKAVSKSSDAPAAKTTKKAAAKATEKPAADTTETKD</sequence>
<accession>A0A6J7L4Z0</accession>
<dbReference type="InterPro" id="IPR036394">
    <property type="entry name" value="Ribosomal_uL22_sf"/>
</dbReference>
<dbReference type="PANTHER" id="PTHR13501">
    <property type="entry name" value="CHLOROPLAST 50S RIBOSOMAL PROTEIN L22-RELATED"/>
    <property type="match status" value="1"/>
</dbReference>
<dbReference type="Pfam" id="PF00237">
    <property type="entry name" value="Ribosomal_L22"/>
    <property type="match status" value="1"/>
</dbReference>
<evidence type="ECO:0000313" key="7">
    <source>
        <dbReference type="EMBL" id="CAB4961963.1"/>
    </source>
</evidence>
<reference evidence="7" key="1">
    <citation type="submission" date="2020-05" db="EMBL/GenBank/DDBJ databases">
        <authorList>
            <person name="Chiriac C."/>
            <person name="Salcher M."/>
            <person name="Ghai R."/>
            <person name="Kavagutti S V."/>
        </authorList>
    </citation>
    <scope>NUCLEOTIDE SEQUENCE</scope>
</reference>
<proteinExistence type="inferred from homology"/>
<evidence type="ECO:0000256" key="3">
    <source>
        <dbReference type="ARBA" id="ARBA00022884"/>
    </source>
</evidence>